<name>A0ABQ0YQ53_9NOCA</name>
<dbReference type="SUPFAM" id="SSF56349">
    <property type="entry name" value="DNA breaking-rejoining enzymes"/>
    <property type="match status" value="1"/>
</dbReference>
<dbReference type="RefSeq" id="WP_080688591.1">
    <property type="nucleotide sequence ID" value="NZ_BAAAYP010000023.1"/>
</dbReference>
<gene>
    <name evidence="5" type="ORF">RAJCM14343_3935</name>
</gene>
<evidence type="ECO:0000256" key="1">
    <source>
        <dbReference type="ARBA" id="ARBA00008857"/>
    </source>
</evidence>
<dbReference type="InterPro" id="IPR050090">
    <property type="entry name" value="Tyrosine_recombinase_XerCD"/>
</dbReference>
<comment type="similarity">
    <text evidence="1">Belongs to the 'phage' integrase family.</text>
</comment>
<dbReference type="PANTHER" id="PTHR30349">
    <property type="entry name" value="PHAGE INTEGRASE-RELATED"/>
    <property type="match status" value="1"/>
</dbReference>
<evidence type="ECO:0000256" key="2">
    <source>
        <dbReference type="ARBA" id="ARBA00023125"/>
    </source>
</evidence>
<dbReference type="Gene3D" id="1.10.150.130">
    <property type="match status" value="1"/>
</dbReference>
<dbReference type="Gene3D" id="1.10.443.10">
    <property type="entry name" value="Intergrase catalytic core"/>
    <property type="match status" value="1"/>
</dbReference>
<dbReference type="InterPro" id="IPR013762">
    <property type="entry name" value="Integrase-like_cat_sf"/>
</dbReference>
<evidence type="ECO:0000259" key="4">
    <source>
        <dbReference type="PROSITE" id="PS51898"/>
    </source>
</evidence>
<dbReference type="Pfam" id="PF00589">
    <property type="entry name" value="Phage_integrase"/>
    <property type="match status" value="1"/>
</dbReference>
<dbReference type="Proteomes" id="UP000325466">
    <property type="component" value="Unassembled WGS sequence"/>
</dbReference>
<accession>A0ABQ0YQ53</accession>
<dbReference type="EMBL" id="BLAH01000096">
    <property type="protein sequence ID" value="GES38670.1"/>
    <property type="molecule type" value="Genomic_DNA"/>
</dbReference>
<evidence type="ECO:0000256" key="3">
    <source>
        <dbReference type="ARBA" id="ARBA00023172"/>
    </source>
</evidence>
<evidence type="ECO:0000313" key="5">
    <source>
        <dbReference type="EMBL" id="GES38670.1"/>
    </source>
</evidence>
<dbReference type="InterPro" id="IPR010998">
    <property type="entry name" value="Integrase_recombinase_N"/>
</dbReference>
<keyword evidence="6" id="KW-1185">Reference proteome</keyword>
<comment type="caution">
    <text evidence="5">The sequence shown here is derived from an EMBL/GenBank/DDBJ whole genome shotgun (WGS) entry which is preliminary data.</text>
</comment>
<organism evidence="5 6">
    <name type="scientific">Rhodococcus aetherivorans</name>
    <dbReference type="NCBI Taxonomy" id="191292"/>
    <lineage>
        <taxon>Bacteria</taxon>
        <taxon>Bacillati</taxon>
        <taxon>Actinomycetota</taxon>
        <taxon>Actinomycetes</taxon>
        <taxon>Mycobacteriales</taxon>
        <taxon>Nocardiaceae</taxon>
        <taxon>Rhodococcus</taxon>
    </lineage>
</organism>
<dbReference type="InterPro" id="IPR002104">
    <property type="entry name" value="Integrase_catalytic"/>
</dbReference>
<dbReference type="PROSITE" id="PS51898">
    <property type="entry name" value="TYR_RECOMBINASE"/>
    <property type="match status" value="1"/>
</dbReference>
<evidence type="ECO:0000313" key="6">
    <source>
        <dbReference type="Proteomes" id="UP000325466"/>
    </source>
</evidence>
<dbReference type="PANTHER" id="PTHR30349:SF64">
    <property type="entry name" value="PROPHAGE INTEGRASE INTD-RELATED"/>
    <property type="match status" value="1"/>
</dbReference>
<reference evidence="5 6" key="1">
    <citation type="journal article" date="2018" name="Biodegradation">
        <title>1,4-Dioxane degradation characteristics of Rhodococcus aetherivorans JCM 14343.</title>
        <authorList>
            <person name="Inoue D."/>
            <person name="Tsunoda T."/>
            <person name="Yamamoto N."/>
            <person name="Ike M."/>
            <person name="Sei K."/>
        </authorList>
    </citation>
    <scope>NUCLEOTIDE SEQUENCE [LARGE SCALE GENOMIC DNA]</scope>
    <source>
        <strain evidence="5 6">JCM 14343</strain>
    </source>
</reference>
<keyword evidence="2" id="KW-0238">DNA-binding</keyword>
<dbReference type="CDD" id="cd01189">
    <property type="entry name" value="INT_ICEBs1_C_like"/>
    <property type="match status" value="1"/>
</dbReference>
<sequence>MATVEPYTTKSGKRYRVRYRTPDHRQTDRRGFRTKRDAMAFASSVEVSKMKGEYVAPADARTTIGELGDAWLSRQTHLKPSSYRPVEAAWRLRVGPRWGGVRLGDVRTTAVQTWVSELGTGCDGKPVGATVVIRTYQVLAAILDDAVRDRLIASNPARGIKLPRKPKKRPVYLTHDQVGRLAQAAGPYEPLVLMLAYTGLRWGEATGMRVRDLNLLKRRATVDENAVEVGSDIIVGTPKGHKRRTVPLPAFLVHDLARQCENKGPSDLVFSDESGNHLRRPHTKSGWFDKAVAAADVPRVTPHDLRHTAASLAVSAGVNVKALQRMLGHASAAMTLDVYADLFDEDLESVANALSDARAEASVGKMWAASAPTDEQESLEQGFLRRLHGGRGGFRTPDRWCVKPAHDLCCDFASR</sequence>
<keyword evidence="3" id="KW-0233">DNA recombination</keyword>
<proteinExistence type="inferred from homology"/>
<dbReference type="InterPro" id="IPR011010">
    <property type="entry name" value="DNA_brk_join_enz"/>
</dbReference>
<feature type="domain" description="Tyr recombinase" evidence="4">
    <location>
        <begin position="168"/>
        <end position="352"/>
    </location>
</feature>
<protein>
    <submittedName>
        <fullName evidence="5">Integrase</fullName>
    </submittedName>
</protein>